<keyword evidence="4" id="KW-1185">Reference proteome</keyword>
<evidence type="ECO:0000259" key="2">
    <source>
        <dbReference type="Pfam" id="PF17678"/>
    </source>
</evidence>
<dbReference type="PANTHER" id="PTHR12143">
    <property type="entry name" value="PEPTIDE N-GLYCANASE PNGASE -RELATED"/>
    <property type="match status" value="1"/>
</dbReference>
<feature type="domain" description="Glycosyl hydrolase family 92" evidence="1">
    <location>
        <begin position="496"/>
        <end position="986"/>
    </location>
</feature>
<dbReference type="InterPro" id="IPR014718">
    <property type="entry name" value="GH-type_carb-bd"/>
</dbReference>
<dbReference type="Gene3D" id="1.20.1050.60">
    <property type="entry name" value="alpha-1,2-mannosidase"/>
    <property type="match status" value="1"/>
</dbReference>
<dbReference type="InterPro" id="IPR012939">
    <property type="entry name" value="Glyco_hydro_92"/>
</dbReference>
<dbReference type="InterPro" id="IPR041371">
    <property type="entry name" value="GH92_N"/>
</dbReference>
<dbReference type="PANTHER" id="PTHR12143:SF43">
    <property type="entry name" value="PUTATIVE-RELATED"/>
    <property type="match status" value="1"/>
</dbReference>
<dbReference type="InterPro" id="IPR005887">
    <property type="entry name" value="GH92_a_mannosidase_put"/>
</dbReference>
<dbReference type="InterPro" id="IPR008979">
    <property type="entry name" value="Galactose-bd-like_sf"/>
</dbReference>
<dbReference type="Proteomes" id="UP000823201">
    <property type="component" value="Unassembled WGS sequence"/>
</dbReference>
<gene>
    <name evidence="3" type="ORF">JOC27_000940</name>
</gene>
<dbReference type="Gene3D" id="2.70.98.10">
    <property type="match status" value="1"/>
</dbReference>
<reference evidence="3 4" key="1">
    <citation type="submission" date="2021-01" db="EMBL/GenBank/DDBJ databases">
        <title>Genomic Encyclopedia of Type Strains, Phase IV (KMG-IV): sequencing the most valuable type-strain genomes for metagenomic binning, comparative biology and taxonomic classification.</title>
        <authorList>
            <person name="Goeker M."/>
        </authorList>
    </citation>
    <scope>NUCLEOTIDE SEQUENCE [LARGE SCALE GENOMIC DNA]</scope>
    <source>
        <strain evidence="3 4">DSM 100968</strain>
    </source>
</reference>
<dbReference type="Gene3D" id="2.60.120.260">
    <property type="entry name" value="Galactose-binding domain-like"/>
    <property type="match status" value="1"/>
</dbReference>
<name>A0ABS2Q7B9_9BACL</name>
<dbReference type="Gene3D" id="3.30.2080.10">
    <property type="entry name" value="GH92 mannosidase domain"/>
    <property type="match status" value="1"/>
</dbReference>
<dbReference type="Pfam" id="PF17678">
    <property type="entry name" value="Glyco_hydro_92N"/>
    <property type="match status" value="1"/>
</dbReference>
<feature type="domain" description="Glycosyl hydrolase family 92 N-terminal" evidence="2">
    <location>
        <begin position="266"/>
        <end position="490"/>
    </location>
</feature>
<sequence length="1240" mass="136166">MKRHHSESRKDASLMKNKQMIAAFHFFLCFVLIAPILPLTQARAESHSEIAATAFATSFEKGQALPLKSKRVSSEGADIYWTDRGTRIAGLKTTVANGPTEIYHTTARFGWTGKKVLYYSGTIGKGKKRDVRTALFHTRIQVKKNSVLSYYIAPLVSDKQTSARASNVSIDLAFSDGTYLHQYKNVTDQDGFSITPSAQGASGTLITNQWNHKSVAIGQTVGGKTITGILLSYRASQSSGSFRGALDDLSISLANQATAAAPVDSVNILRGTASSSKLYRGNTVPAVGVPNGFAYWSPAIDSSSANHFYPYQQNNNPSNQPMIQSFSLSHSANATDGDRQSFQVMPSDFSGTPSASRLNRSLAYSHMSETAQPNLYKVSFLNGIQAEMTALSHSAILRFTFKGNSSNLIFDNIDKNGHLSLSPNRKELYGYSDVTNGKTGESARLYFYGTVDQPVIDQGHLYGQDRDKVTGFYKFDTSVHKTVTLRIASSLISVNQARKNLNLEVGSKVSFQKASKEAADAWNKRLKRITVKGATALQQTTLYSNLYRLYLSPNSTSENTGTAKKPIYQYADLAAPLKTANGPLQTGARIRKGMNYNSGNFQYTAQTVWPAYELLEPKRTGKILNSYLRDMTKDDSLISASEAPYAEMTLADAVQNAIPGLNAKSVYDQVLKSASNRMPPMQTFGQKNTNNLLFNGELTLAGSQSASRLLADCQRDYALGELAASLAKGSNASSYADDSAFYLKQAQNYIHLFDVPTMLTNKPHSGRNSLLAPSQALNDANPQLQNRSWRLAFAVPQDGQGLANRYGGQRGLAAKLNQWITATPTINELSKKEAAREAFSGGLGSFTLSSPDSPSLAYMYLFAKQPDKTQTMVRELLNRFYTGSDIGQGYLGSDTDAMLSSFYIFAAAGIYPLQKGSGNYVLNAPFFKEMTIHLENGRNLTIKAPAVSNRNRYIQSVIFNNQTYSNSSISQSMLKKGGTLLFVMGERPSNWGTGSNQLPNSLTPVSTNGSSFYPKPLEDLIRTDKIKLTTNGKLHTDFLSEINTVRGDSTDAIIQADFSSQSPLIRMYTLTSSENSGTSDPKSWILYGSTDGKTWHPIDTRKNERFSWRLMTRAFLIKDPQPFRYYRLTIIDHSDNHALSLGSIQLLGYNGIVPAFNQVERNLIRQFERNDLSENQTASLLSLINKAESAYQAQDIPSAISYLQIYVRTIDSFVNATGTTSTVRGQLSADGHALINLLVQ</sequence>
<evidence type="ECO:0000313" key="3">
    <source>
        <dbReference type="EMBL" id="MBM7657491.1"/>
    </source>
</evidence>
<evidence type="ECO:0000259" key="1">
    <source>
        <dbReference type="Pfam" id="PF07971"/>
    </source>
</evidence>
<protein>
    <submittedName>
        <fullName evidence="3">Alpha-1,2-mannosidase</fullName>
    </submittedName>
</protein>
<accession>A0ABS2Q7B9</accession>
<dbReference type="Pfam" id="PF07971">
    <property type="entry name" value="Glyco_hydro_92"/>
    <property type="match status" value="1"/>
</dbReference>
<proteinExistence type="predicted"/>
<comment type="caution">
    <text evidence="3">The sequence shown here is derived from an EMBL/GenBank/DDBJ whole genome shotgun (WGS) entry which is preliminary data.</text>
</comment>
<dbReference type="NCBIfam" id="TIGR01180">
    <property type="entry name" value="aman2_put"/>
    <property type="match status" value="1"/>
</dbReference>
<dbReference type="EMBL" id="JAFBEV010000006">
    <property type="protein sequence ID" value="MBM7657491.1"/>
    <property type="molecule type" value="Genomic_DNA"/>
</dbReference>
<dbReference type="SUPFAM" id="SSF49785">
    <property type="entry name" value="Galactose-binding domain-like"/>
    <property type="match status" value="1"/>
</dbReference>
<organism evidence="3 4">
    <name type="scientific">Sporolactobacillus spathodeae</name>
    <dbReference type="NCBI Taxonomy" id="1465502"/>
    <lineage>
        <taxon>Bacteria</taxon>
        <taxon>Bacillati</taxon>
        <taxon>Bacillota</taxon>
        <taxon>Bacilli</taxon>
        <taxon>Bacillales</taxon>
        <taxon>Sporolactobacillaceae</taxon>
        <taxon>Sporolactobacillus</taxon>
    </lineage>
</organism>
<dbReference type="RefSeq" id="WP_205005835.1">
    <property type="nucleotide sequence ID" value="NZ_CBCRXA010000014.1"/>
</dbReference>
<evidence type="ECO:0000313" key="4">
    <source>
        <dbReference type="Proteomes" id="UP000823201"/>
    </source>
</evidence>
<dbReference type="InterPro" id="IPR050883">
    <property type="entry name" value="PNGase"/>
</dbReference>
<dbReference type="Gene3D" id="1.20.1610.10">
    <property type="entry name" value="alpha-1,2-mannosidases domains"/>
    <property type="match status" value="1"/>
</dbReference>